<evidence type="ECO:0000313" key="2">
    <source>
        <dbReference type="EMBL" id="KAG5399639.1"/>
    </source>
</evidence>
<protein>
    <recommendedName>
        <fullName evidence="1">Capsid protein N-terminal domain-containing protein</fullName>
    </recommendedName>
</protein>
<reference evidence="2 3" key="1">
    <citation type="submission" date="2021-03" db="EMBL/GenBank/DDBJ databases">
        <authorList>
            <person name="King G.J."/>
            <person name="Bancroft I."/>
            <person name="Baten A."/>
            <person name="Bloomfield J."/>
            <person name="Borpatragohain P."/>
            <person name="He Z."/>
            <person name="Irish N."/>
            <person name="Irwin J."/>
            <person name="Liu K."/>
            <person name="Mauleon R.P."/>
            <person name="Moore J."/>
            <person name="Morris R."/>
            <person name="Ostergaard L."/>
            <person name="Wang B."/>
            <person name="Wells R."/>
        </authorList>
    </citation>
    <scope>NUCLEOTIDE SEQUENCE [LARGE SCALE GENOMIC DNA]</scope>
    <source>
        <strain evidence="2">R-o-18</strain>
        <tissue evidence="2">Leaf</tissue>
    </source>
</reference>
<organism evidence="2 3">
    <name type="scientific">Brassica rapa subsp. trilocularis</name>
    <dbReference type="NCBI Taxonomy" id="1813537"/>
    <lineage>
        <taxon>Eukaryota</taxon>
        <taxon>Viridiplantae</taxon>
        <taxon>Streptophyta</taxon>
        <taxon>Embryophyta</taxon>
        <taxon>Tracheophyta</taxon>
        <taxon>Spermatophyta</taxon>
        <taxon>Magnoliopsida</taxon>
        <taxon>eudicotyledons</taxon>
        <taxon>Gunneridae</taxon>
        <taxon>Pentapetalae</taxon>
        <taxon>rosids</taxon>
        <taxon>malvids</taxon>
        <taxon>Brassicales</taxon>
        <taxon>Brassicaceae</taxon>
        <taxon>Brassiceae</taxon>
        <taxon>Brassica</taxon>
    </lineage>
</organism>
<dbReference type="Proteomes" id="UP000823674">
    <property type="component" value="Chromosome A04"/>
</dbReference>
<keyword evidence="3" id="KW-1185">Reference proteome</keyword>
<dbReference type="Pfam" id="PF21685">
    <property type="entry name" value="Fungal_virus_P2_N"/>
    <property type="match status" value="1"/>
</dbReference>
<accession>A0ABQ7MLP5</accession>
<proteinExistence type="predicted"/>
<name>A0ABQ7MLP5_BRACM</name>
<sequence length="327" mass="36717">MVKGCLIYLDHLESGTKTYATANIQTIDYKVKELLTAMSFRNTAYVFTKYQDDPACNLILYAMCQQYLSPLFGGVDHVKIPADGDAIYLFWLWEELESAMIIACSLRQNRYLDVVGLPAVVSQCDLIYPSLSGNVDGEGVREKTIFSKEAAVMLGRFHQMACLVLFKDMDTSFWNDADRNRTMKSLLSTDGVKLIAYMEEQMSSGILQMSNGMDWLKYIDDETMERLRKYSVFEGLWLVKSDPDKVLKGGVIRCLKRGVNDQTSICIPGLNTDDSFDVSKEEVILGGGDSELQFAEGAFSLKLACIERIEGPRKIISFSQEGTSSFI</sequence>
<feature type="domain" description="Capsid protein N-terminal" evidence="1">
    <location>
        <begin position="96"/>
        <end position="171"/>
    </location>
</feature>
<comment type="caution">
    <text evidence="2">The sequence shown here is derived from an EMBL/GenBank/DDBJ whole genome shotgun (WGS) entry which is preliminary data.</text>
</comment>
<gene>
    <name evidence="2" type="primary">A04p002570.1_BraROA</name>
    <name evidence="2" type="ORF">IGI04_014246</name>
</gene>
<dbReference type="InterPro" id="IPR049324">
    <property type="entry name" value="P2_N_fungal_virus"/>
</dbReference>
<dbReference type="EMBL" id="JADBGQ010000004">
    <property type="protein sequence ID" value="KAG5399639.1"/>
    <property type="molecule type" value="Genomic_DNA"/>
</dbReference>
<evidence type="ECO:0000313" key="3">
    <source>
        <dbReference type="Proteomes" id="UP000823674"/>
    </source>
</evidence>
<evidence type="ECO:0000259" key="1">
    <source>
        <dbReference type="Pfam" id="PF21685"/>
    </source>
</evidence>